<dbReference type="RefSeq" id="WP_265995933.1">
    <property type="nucleotide sequence ID" value="NZ_JAPJDN010000004.1"/>
</dbReference>
<sequence>MIKYEWRNALSRPEADELAGLLTRAAAYDAEAGYNSIDFADVERSMAAADSLDRHLLIWMLPHAIAMDEPNAPECIAGLLRLAGAASGSAQATAVIDPGLRSIGIMTLLLEQVGLDTAGAAGWLGTGAHTITSWARGNHPASGRLSNRFLIPRTRRVWQLICGTDSGVDVAAPVLERIGSDGGPRYALREGGSVVGWAMLNRQPVLSEGLGDCVVVDRIDAAASAPPGGLRRLLDGVVAVAGEAGLAGAIVHVDSDDTRLVNAARLAGFHHDRTDVRYQLGGSS</sequence>
<comment type="caution">
    <text evidence="1">The sequence shown here is derived from an EMBL/GenBank/DDBJ whole genome shotgun (WGS) entry which is preliminary data.</text>
</comment>
<accession>A0ABT3SA12</accession>
<keyword evidence="2" id="KW-1185">Reference proteome</keyword>
<dbReference type="EMBL" id="JAPJDO010000004">
    <property type="protein sequence ID" value="MCX2936329.1"/>
    <property type="molecule type" value="Genomic_DNA"/>
</dbReference>
<dbReference type="Gene3D" id="3.40.630.30">
    <property type="match status" value="1"/>
</dbReference>
<proteinExistence type="predicted"/>
<evidence type="ECO:0008006" key="3">
    <source>
        <dbReference type="Google" id="ProtNLM"/>
    </source>
</evidence>
<gene>
    <name evidence="1" type="ORF">ORI27_06450</name>
</gene>
<reference evidence="1 2" key="1">
    <citation type="submission" date="2022-11" db="EMBL/GenBank/DDBJ databases">
        <title>Mycobacterium sp. nov.</title>
        <authorList>
            <person name="Papic B."/>
            <person name="Spicic S."/>
            <person name="Duvnjak S."/>
        </authorList>
    </citation>
    <scope>NUCLEOTIDE SEQUENCE [LARGE SCALE GENOMIC DNA]</scope>
    <source>
        <strain evidence="1 2">CVI_P4</strain>
    </source>
</reference>
<evidence type="ECO:0000313" key="2">
    <source>
        <dbReference type="Proteomes" id="UP001300745"/>
    </source>
</evidence>
<dbReference type="Proteomes" id="UP001300745">
    <property type="component" value="Unassembled WGS sequence"/>
</dbReference>
<organism evidence="1 2">
    <name type="scientific">Mycobacterium pinniadriaticum</name>
    <dbReference type="NCBI Taxonomy" id="2994102"/>
    <lineage>
        <taxon>Bacteria</taxon>
        <taxon>Bacillati</taxon>
        <taxon>Actinomycetota</taxon>
        <taxon>Actinomycetes</taxon>
        <taxon>Mycobacteriales</taxon>
        <taxon>Mycobacteriaceae</taxon>
        <taxon>Mycobacterium</taxon>
    </lineage>
</organism>
<evidence type="ECO:0000313" key="1">
    <source>
        <dbReference type="EMBL" id="MCX2936329.1"/>
    </source>
</evidence>
<protein>
    <recommendedName>
        <fullName evidence="3">N-acetyltransferase domain-containing protein</fullName>
    </recommendedName>
</protein>
<name>A0ABT3SA12_9MYCO</name>